<keyword evidence="4 7" id="KW-0560">Oxidoreductase</keyword>
<evidence type="ECO:0000256" key="4">
    <source>
        <dbReference type="ARBA" id="ARBA00023002"/>
    </source>
</evidence>
<name>A0A5J6VLB4_9VIRU</name>
<dbReference type="EC" id="1.8.3.2" evidence="7"/>
<evidence type="ECO:0000256" key="5">
    <source>
        <dbReference type="ARBA" id="ARBA00023157"/>
    </source>
</evidence>
<dbReference type="PROSITE" id="PS51324">
    <property type="entry name" value="ERV_ALR"/>
    <property type="match status" value="1"/>
</dbReference>
<dbReference type="PANTHER" id="PTHR12645">
    <property type="entry name" value="ALR/ERV"/>
    <property type="match status" value="1"/>
</dbReference>
<keyword evidence="3 7" id="KW-0274">FAD</keyword>
<evidence type="ECO:0000256" key="3">
    <source>
        <dbReference type="ARBA" id="ARBA00022827"/>
    </source>
</evidence>
<keyword evidence="2 7" id="KW-0285">Flavoprotein</keyword>
<dbReference type="InterPro" id="IPR039799">
    <property type="entry name" value="ALR/ERV"/>
</dbReference>
<reference evidence="9" key="1">
    <citation type="journal article" date="2019" name="Philos. Trans. R. Soc. Lond., B, Biol. Sci.">
        <title>Targeted metagenomic recovery of four divergent viruses reveals shared and distinctive characteristics of giant viruses of marine eukaryotes.</title>
        <authorList>
            <person name="Needham D.M."/>
            <person name="Poirier C."/>
            <person name="Hehenberger E."/>
            <person name="Jimenez V."/>
            <person name="Swalwell J.E."/>
            <person name="Santoro A.E."/>
            <person name="Worden A.Z."/>
        </authorList>
    </citation>
    <scope>NUCLEOTIDE SEQUENCE</scope>
    <source>
        <strain evidence="9">MPacV-611</strain>
    </source>
</reference>
<feature type="domain" description="ERV/ALR sulfhydryl oxidase" evidence="8">
    <location>
        <begin position="12"/>
        <end position="118"/>
    </location>
</feature>
<evidence type="ECO:0000256" key="1">
    <source>
        <dbReference type="ARBA" id="ARBA00001974"/>
    </source>
</evidence>
<dbReference type="InterPro" id="IPR017905">
    <property type="entry name" value="ERV/ALR_sulphydryl_oxidase"/>
</dbReference>
<dbReference type="Gene3D" id="1.20.120.310">
    <property type="entry name" value="ERV/ALR sulfhydryl oxidase domain"/>
    <property type="match status" value="1"/>
</dbReference>
<dbReference type="SUPFAM" id="SSF69000">
    <property type="entry name" value="FAD-dependent thiol oxidase"/>
    <property type="match status" value="1"/>
</dbReference>
<organism evidence="9">
    <name type="scientific">Megaviridae environmental sample</name>
    <dbReference type="NCBI Taxonomy" id="1737588"/>
    <lineage>
        <taxon>Viruses</taxon>
        <taxon>Varidnaviria</taxon>
        <taxon>Bamfordvirae</taxon>
        <taxon>Nucleocytoviricota</taxon>
        <taxon>Megaviricetes</taxon>
        <taxon>Imitervirales</taxon>
        <taxon>Mimiviridae</taxon>
        <taxon>environmental samples</taxon>
    </lineage>
</organism>
<dbReference type="GO" id="GO:0016971">
    <property type="term" value="F:flavin-dependent sulfhydryl oxidase activity"/>
    <property type="evidence" value="ECO:0007669"/>
    <property type="project" value="InterPro"/>
</dbReference>
<evidence type="ECO:0000256" key="6">
    <source>
        <dbReference type="ARBA" id="ARBA00048864"/>
    </source>
</evidence>
<sequence>MNSVFDKMNFDSPEGMLTSIWGPPLWHTLHTISFNYPVNPTHNDIENYYNFFTSLKNILPCKYCRDNLKKNLKKVRLNRSVFKNRDSLSRWVYNLHEEVNLMLNKNSGLSYNDIRDRYENFRARCVNTNKSIESGCTSSLYGLKGKCVMNIVPKNSSKESLKIDPKCKIKKSKK</sequence>
<evidence type="ECO:0000256" key="7">
    <source>
        <dbReference type="RuleBase" id="RU371123"/>
    </source>
</evidence>
<comment type="cofactor">
    <cofactor evidence="1 7">
        <name>FAD</name>
        <dbReference type="ChEBI" id="CHEBI:57692"/>
    </cofactor>
</comment>
<comment type="catalytic activity">
    <reaction evidence="6 7">
        <text>2 R'C(R)SH + O2 = R'C(R)S-S(R)CR' + H2O2</text>
        <dbReference type="Rhea" id="RHEA:17357"/>
        <dbReference type="ChEBI" id="CHEBI:15379"/>
        <dbReference type="ChEBI" id="CHEBI:16240"/>
        <dbReference type="ChEBI" id="CHEBI:16520"/>
        <dbReference type="ChEBI" id="CHEBI:17412"/>
        <dbReference type="EC" id="1.8.3.2"/>
    </reaction>
</comment>
<dbReference type="PANTHER" id="PTHR12645:SF0">
    <property type="entry name" value="FAD-LINKED SULFHYDRYL OXIDASE ALR"/>
    <property type="match status" value="1"/>
</dbReference>
<dbReference type="GO" id="GO:0050660">
    <property type="term" value="F:flavin adenine dinucleotide binding"/>
    <property type="evidence" value="ECO:0007669"/>
    <property type="project" value="TreeGrafter"/>
</dbReference>
<dbReference type="EMBL" id="MN448289">
    <property type="protein sequence ID" value="QFG74689.1"/>
    <property type="molecule type" value="Genomic_DNA"/>
</dbReference>
<evidence type="ECO:0000256" key="2">
    <source>
        <dbReference type="ARBA" id="ARBA00022630"/>
    </source>
</evidence>
<accession>A0A5J6VLB4</accession>
<dbReference type="Pfam" id="PF04777">
    <property type="entry name" value="Evr1_Alr"/>
    <property type="match status" value="1"/>
</dbReference>
<keyword evidence="5" id="KW-1015">Disulfide bond</keyword>
<evidence type="ECO:0000259" key="8">
    <source>
        <dbReference type="PROSITE" id="PS51324"/>
    </source>
</evidence>
<proteinExistence type="predicted"/>
<dbReference type="InterPro" id="IPR036774">
    <property type="entry name" value="ERV/ALR_sulphydryl_oxid_sf"/>
</dbReference>
<protein>
    <recommendedName>
        <fullName evidence="7">Sulfhydryl oxidase</fullName>
        <ecNumber evidence="7">1.8.3.2</ecNumber>
    </recommendedName>
</protein>
<evidence type="ECO:0000313" key="9">
    <source>
        <dbReference type="EMBL" id="QFG74689.1"/>
    </source>
</evidence>